<organism evidence="2 3">
    <name type="scientific">Pontibacillus litoralis JSM 072002</name>
    <dbReference type="NCBI Taxonomy" id="1385512"/>
    <lineage>
        <taxon>Bacteria</taxon>
        <taxon>Bacillati</taxon>
        <taxon>Bacillota</taxon>
        <taxon>Bacilli</taxon>
        <taxon>Bacillales</taxon>
        <taxon>Bacillaceae</taxon>
        <taxon>Pontibacillus</taxon>
    </lineage>
</organism>
<dbReference type="AlphaFoldDB" id="A0A0A5G7T4"/>
<dbReference type="SUPFAM" id="SSF52266">
    <property type="entry name" value="SGNH hydrolase"/>
    <property type="match status" value="1"/>
</dbReference>
<dbReference type="eggNOG" id="COG2755">
    <property type="taxonomic scope" value="Bacteria"/>
</dbReference>
<keyword evidence="3" id="KW-1185">Reference proteome</keyword>
<dbReference type="Gene3D" id="3.40.50.1110">
    <property type="entry name" value="SGNH hydrolase"/>
    <property type="match status" value="1"/>
</dbReference>
<dbReference type="InterPro" id="IPR051532">
    <property type="entry name" value="Ester_Hydrolysis_Enzymes"/>
</dbReference>
<dbReference type="Proteomes" id="UP000030401">
    <property type="component" value="Unassembled WGS sequence"/>
</dbReference>
<dbReference type="InterPro" id="IPR036514">
    <property type="entry name" value="SGNH_hydro_sf"/>
</dbReference>
<comment type="caution">
    <text evidence="2">The sequence shown here is derived from an EMBL/GenBank/DDBJ whole genome shotgun (WGS) entry which is preliminary data.</text>
</comment>
<name>A0A0A5G7T4_9BACI</name>
<dbReference type="GO" id="GO:0004622">
    <property type="term" value="F:phosphatidylcholine lysophospholipase activity"/>
    <property type="evidence" value="ECO:0007669"/>
    <property type="project" value="TreeGrafter"/>
</dbReference>
<dbReference type="InterPro" id="IPR013830">
    <property type="entry name" value="SGNH_hydro"/>
</dbReference>
<dbReference type="CDD" id="cd04506">
    <property type="entry name" value="SGNH_hydrolase_YpmR_like"/>
    <property type="match status" value="1"/>
</dbReference>
<gene>
    <name evidence="2" type="ORF">N784_16530</name>
</gene>
<sequence length="216" mass="24685">MVAIGDSLTQGVGDESKNGGYVGALEQTLKEHEAVQNISIKSFGKRGNRTDQLLKRLEEQLDIQSAISKADVIIVTIGANDIMKVAKNNFTNLQYEAFANEQDEYEKRLRSIFSQLNAFNPNAMVYLIGLYNPFQEYFSDIPELDQIMNDWNNVGQRVTNEFPNAQFIPIRDIFENANQPLYAEDHFHPNKIAYQLIATRVLHYLQQDLIPLEERG</sequence>
<dbReference type="EMBL" id="AVPG01000008">
    <property type="protein sequence ID" value="KGX87238.1"/>
    <property type="molecule type" value="Genomic_DNA"/>
</dbReference>
<dbReference type="PANTHER" id="PTHR30383:SF27">
    <property type="entry name" value="SPORE GERMINATION LIPASE LIPC"/>
    <property type="match status" value="1"/>
</dbReference>
<dbReference type="STRING" id="1385512.N784_16530"/>
<feature type="domain" description="SGNH hydrolase-type esterase" evidence="1">
    <location>
        <begin position="3"/>
        <end position="196"/>
    </location>
</feature>
<reference evidence="2 3" key="1">
    <citation type="submission" date="2013-08" db="EMBL/GenBank/DDBJ databases">
        <authorList>
            <person name="Huang J."/>
            <person name="Wang G."/>
        </authorList>
    </citation>
    <scope>NUCLEOTIDE SEQUENCE [LARGE SCALE GENOMIC DNA]</scope>
    <source>
        <strain evidence="2 3">JSM 072002</strain>
    </source>
</reference>
<accession>A0A0A5G7T4</accession>
<evidence type="ECO:0000313" key="2">
    <source>
        <dbReference type="EMBL" id="KGX87238.1"/>
    </source>
</evidence>
<evidence type="ECO:0000313" key="3">
    <source>
        <dbReference type="Proteomes" id="UP000030401"/>
    </source>
</evidence>
<evidence type="ECO:0000259" key="1">
    <source>
        <dbReference type="Pfam" id="PF13472"/>
    </source>
</evidence>
<proteinExistence type="predicted"/>
<dbReference type="Pfam" id="PF13472">
    <property type="entry name" value="Lipase_GDSL_2"/>
    <property type="match status" value="1"/>
</dbReference>
<protein>
    <recommendedName>
        <fullName evidence="1">SGNH hydrolase-type esterase domain-containing protein</fullName>
    </recommendedName>
</protein>
<dbReference type="PANTHER" id="PTHR30383">
    <property type="entry name" value="THIOESTERASE 1/PROTEASE 1/LYSOPHOSPHOLIPASE L1"/>
    <property type="match status" value="1"/>
</dbReference>